<gene>
    <name evidence="2" type="ORF">WMO39_05210</name>
</gene>
<sequence length="76" mass="8884">RQTDRQTDELHMQELSSGERGNGVMGVPITFLDKYNPDQFIIIGLDRYVADNPRFGHRFTVNGKETYARILIKRRM</sequence>
<dbReference type="InterPro" id="IPR025247">
    <property type="entry name" value="EcoRI-like_methylase"/>
</dbReference>
<accession>A0ABV1F8N2</accession>
<keyword evidence="3" id="KW-1185">Reference proteome</keyword>
<dbReference type="RefSeq" id="WP_367286012.1">
    <property type="nucleotide sequence ID" value="NZ_JBBMEZ010000011.1"/>
</dbReference>
<comment type="caution">
    <text evidence="2">The sequence shown here is derived from an EMBL/GenBank/DDBJ whole genome shotgun (WGS) entry which is preliminary data.</text>
</comment>
<reference evidence="2 3" key="1">
    <citation type="submission" date="2024-03" db="EMBL/GenBank/DDBJ databases">
        <title>Human intestinal bacterial collection.</title>
        <authorList>
            <person name="Pauvert C."/>
            <person name="Hitch T.C.A."/>
            <person name="Clavel T."/>
        </authorList>
    </citation>
    <scope>NUCLEOTIDE SEQUENCE [LARGE SCALE GENOMIC DNA]</scope>
    <source>
        <strain evidence="2 3">CLA-JM-H38</strain>
    </source>
</reference>
<keyword evidence="2" id="KW-0489">Methyltransferase</keyword>
<feature type="region of interest" description="Disordered" evidence="1">
    <location>
        <begin position="1"/>
        <end position="21"/>
    </location>
</feature>
<dbReference type="Proteomes" id="UP001490816">
    <property type="component" value="Unassembled WGS sequence"/>
</dbReference>
<evidence type="ECO:0000313" key="3">
    <source>
        <dbReference type="Proteomes" id="UP001490816"/>
    </source>
</evidence>
<organism evidence="2 3">
    <name type="scientific">Ruminococcoides intestinale</name>
    <dbReference type="NCBI Taxonomy" id="3133162"/>
    <lineage>
        <taxon>Bacteria</taxon>
        <taxon>Bacillati</taxon>
        <taxon>Bacillota</taxon>
        <taxon>Clostridia</taxon>
        <taxon>Eubacteriales</taxon>
        <taxon>Oscillospiraceae</taxon>
        <taxon>Ruminococcoides</taxon>
    </lineage>
</organism>
<proteinExistence type="predicted"/>
<feature type="non-terminal residue" evidence="2">
    <location>
        <position position="1"/>
    </location>
</feature>
<dbReference type="Pfam" id="PF13651">
    <property type="entry name" value="EcoRI_methylase"/>
    <property type="match status" value="1"/>
</dbReference>
<dbReference type="GO" id="GO:0032259">
    <property type="term" value="P:methylation"/>
    <property type="evidence" value="ECO:0007669"/>
    <property type="project" value="UniProtKB-KW"/>
</dbReference>
<name>A0ABV1F8N2_9FIRM</name>
<keyword evidence="2" id="KW-0808">Transferase</keyword>
<dbReference type="EMBL" id="JBBMEZ010000011">
    <property type="protein sequence ID" value="MEQ2469734.1"/>
    <property type="molecule type" value="Genomic_DNA"/>
</dbReference>
<feature type="compositionally biased region" description="Basic and acidic residues" evidence="1">
    <location>
        <begin position="1"/>
        <end position="12"/>
    </location>
</feature>
<protein>
    <submittedName>
        <fullName evidence="2">Adenine-specific methyltransferase EcoRI family protein</fullName>
    </submittedName>
</protein>
<evidence type="ECO:0000313" key="2">
    <source>
        <dbReference type="EMBL" id="MEQ2469734.1"/>
    </source>
</evidence>
<dbReference type="GO" id="GO:0008168">
    <property type="term" value="F:methyltransferase activity"/>
    <property type="evidence" value="ECO:0007669"/>
    <property type="project" value="UniProtKB-KW"/>
</dbReference>
<evidence type="ECO:0000256" key="1">
    <source>
        <dbReference type="SAM" id="MobiDB-lite"/>
    </source>
</evidence>